<dbReference type="Pfam" id="PF02386">
    <property type="entry name" value="TrkH"/>
    <property type="match status" value="1"/>
</dbReference>
<dbReference type="AlphaFoldDB" id="A0A419T4R9"/>
<feature type="transmembrane region" description="Helical" evidence="10">
    <location>
        <begin position="81"/>
        <end position="105"/>
    </location>
</feature>
<dbReference type="InterPro" id="IPR003445">
    <property type="entry name" value="Cat_transpt"/>
</dbReference>
<keyword evidence="5 10" id="KW-0812">Transmembrane</keyword>
<evidence type="ECO:0000256" key="2">
    <source>
        <dbReference type="ARBA" id="ARBA00022448"/>
    </source>
</evidence>
<comment type="caution">
    <text evidence="11">The sequence shown here is derived from an EMBL/GenBank/DDBJ whole genome shotgun (WGS) entry which is preliminary data.</text>
</comment>
<dbReference type="NCBIfam" id="TIGR00933">
    <property type="entry name" value="2a38"/>
    <property type="match status" value="1"/>
</dbReference>
<dbReference type="EMBL" id="MCIB01000010">
    <property type="protein sequence ID" value="RKD32530.1"/>
    <property type="molecule type" value="Genomic_DNA"/>
</dbReference>
<evidence type="ECO:0000256" key="5">
    <source>
        <dbReference type="ARBA" id="ARBA00022692"/>
    </source>
</evidence>
<feature type="transmembrane region" description="Helical" evidence="10">
    <location>
        <begin position="164"/>
        <end position="183"/>
    </location>
</feature>
<evidence type="ECO:0000256" key="4">
    <source>
        <dbReference type="ARBA" id="ARBA00022538"/>
    </source>
</evidence>
<feature type="transmembrane region" description="Helical" evidence="10">
    <location>
        <begin position="132"/>
        <end position="152"/>
    </location>
</feature>
<feature type="transmembrane region" description="Helical" evidence="10">
    <location>
        <begin position="47"/>
        <end position="69"/>
    </location>
</feature>
<sequence>MIPIRIRERINLLRIDPAQFLVVGFIALILIGATLLNLPIASENGKSIGFVDALFTSASAVCVTGLIVVSTPTHWSLFGEIVILILIQVGGLGIMTMATLVSILIGKKITLKERLIMQEELNQFSLAGLVKLTKYVIISTFTIEGIGAILLSSRFIPRYGVVKGIWFSIFHAISAFCNAGFDLTGNSMVPFAEDVIVNLTIVSLVIIGGLGYTVYIDITKNRSFKKFSLHTKLVLVITAVLLVLGFIVILITEYNNPETLGKLSFKGKILASLFHSMTPRTAGFNTVDTGSLTISAAFLTMIFMFIGGSPASTAGGVKTTTVGAIFLAVFAVIKGKDDVETYNRRLPHSMIFRALAVVGIGMFLIVFVTMILSITEKASFLDILFETISAFGTVGLSRGLTPNLSTIGRLLITVTMFAGRVGPLTIAFAIAKKQRKNKGTYRFPEERIIVG</sequence>
<keyword evidence="4" id="KW-0633">Potassium transport</keyword>
<dbReference type="OrthoDB" id="9810952at2"/>
<evidence type="ECO:0000256" key="10">
    <source>
        <dbReference type="SAM" id="Phobius"/>
    </source>
</evidence>
<keyword evidence="9 10" id="KW-0472">Membrane</keyword>
<keyword evidence="7 10" id="KW-1133">Transmembrane helix</keyword>
<gene>
    <name evidence="11" type="ORF">BET03_10655</name>
</gene>
<dbReference type="PANTHER" id="PTHR32024:SF1">
    <property type="entry name" value="KTR SYSTEM POTASSIUM UPTAKE PROTEIN B"/>
    <property type="match status" value="1"/>
</dbReference>
<evidence type="ECO:0000313" key="12">
    <source>
        <dbReference type="Proteomes" id="UP000284177"/>
    </source>
</evidence>
<keyword evidence="6" id="KW-0630">Potassium</keyword>
<protein>
    <submittedName>
        <fullName evidence="11">Trk family potassium uptake protein</fullName>
    </submittedName>
</protein>
<evidence type="ECO:0000256" key="3">
    <source>
        <dbReference type="ARBA" id="ARBA00022475"/>
    </source>
</evidence>
<dbReference type="GO" id="GO:0015379">
    <property type="term" value="F:potassium:chloride symporter activity"/>
    <property type="evidence" value="ECO:0007669"/>
    <property type="project" value="InterPro"/>
</dbReference>
<evidence type="ECO:0000256" key="1">
    <source>
        <dbReference type="ARBA" id="ARBA00004651"/>
    </source>
</evidence>
<accession>A0A419T4R9</accession>
<evidence type="ECO:0000256" key="9">
    <source>
        <dbReference type="ARBA" id="ARBA00023136"/>
    </source>
</evidence>
<evidence type="ECO:0000256" key="8">
    <source>
        <dbReference type="ARBA" id="ARBA00023065"/>
    </source>
</evidence>
<dbReference type="PANTHER" id="PTHR32024">
    <property type="entry name" value="TRK SYSTEM POTASSIUM UPTAKE PROTEIN TRKG-RELATED"/>
    <property type="match status" value="1"/>
</dbReference>
<evidence type="ECO:0000256" key="6">
    <source>
        <dbReference type="ARBA" id="ARBA00022958"/>
    </source>
</evidence>
<feature type="transmembrane region" description="Helical" evidence="10">
    <location>
        <begin position="410"/>
        <end position="431"/>
    </location>
</feature>
<dbReference type="GO" id="GO:0005886">
    <property type="term" value="C:plasma membrane"/>
    <property type="evidence" value="ECO:0007669"/>
    <property type="project" value="UniProtKB-SubCell"/>
</dbReference>
<dbReference type="Proteomes" id="UP000284177">
    <property type="component" value="Unassembled WGS sequence"/>
</dbReference>
<keyword evidence="8" id="KW-0406">Ion transport</keyword>
<organism evidence="11 12">
    <name type="scientific">Thermohalobacter berrensis</name>
    <dbReference type="NCBI Taxonomy" id="99594"/>
    <lineage>
        <taxon>Bacteria</taxon>
        <taxon>Bacillati</taxon>
        <taxon>Bacillota</taxon>
        <taxon>Tissierellia</taxon>
        <taxon>Tissierellales</taxon>
        <taxon>Thermohalobacteraceae</taxon>
        <taxon>Thermohalobacter</taxon>
    </lineage>
</organism>
<proteinExistence type="predicted"/>
<reference evidence="11 12" key="1">
    <citation type="submission" date="2016-08" db="EMBL/GenBank/DDBJ databases">
        <title>Novel Firmicutes and Novel Genomes.</title>
        <authorList>
            <person name="Poppleton D.I."/>
            <person name="Gribaldo S."/>
        </authorList>
    </citation>
    <scope>NUCLEOTIDE SEQUENCE [LARGE SCALE GENOMIC DNA]</scope>
    <source>
        <strain evidence="11 12">CTT3</strain>
    </source>
</reference>
<name>A0A419T4R9_9FIRM</name>
<evidence type="ECO:0000313" key="11">
    <source>
        <dbReference type="EMBL" id="RKD32530.1"/>
    </source>
</evidence>
<evidence type="ECO:0000256" key="7">
    <source>
        <dbReference type="ARBA" id="ARBA00022989"/>
    </source>
</evidence>
<feature type="transmembrane region" description="Helical" evidence="10">
    <location>
        <begin position="353"/>
        <end position="372"/>
    </location>
</feature>
<dbReference type="InterPro" id="IPR004772">
    <property type="entry name" value="TrkH"/>
</dbReference>
<keyword evidence="12" id="KW-1185">Reference proteome</keyword>
<feature type="transmembrane region" description="Helical" evidence="10">
    <location>
        <begin position="195"/>
        <end position="215"/>
    </location>
</feature>
<keyword evidence="2" id="KW-0813">Transport</keyword>
<feature type="transmembrane region" description="Helical" evidence="10">
    <location>
        <begin position="20"/>
        <end position="41"/>
    </location>
</feature>
<keyword evidence="3" id="KW-1003">Cell membrane</keyword>
<feature type="transmembrane region" description="Helical" evidence="10">
    <location>
        <begin position="227"/>
        <end position="251"/>
    </location>
</feature>
<feature type="transmembrane region" description="Helical" evidence="10">
    <location>
        <begin position="315"/>
        <end position="333"/>
    </location>
</feature>
<comment type="subcellular location">
    <subcellularLocation>
        <location evidence="1">Cell membrane</location>
        <topology evidence="1">Multi-pass membrane protein</topology>
    </subcellularLocation>
</comment>